<dbReference type="EMBL" id="VIWT01000001">
    <property type="protein sequence ID" value="TWG00230.1"/>
    <property type="molecule type" value="Genomic_DNA"/>
</dbReference>
<protein>
    <submittedName>
        <fullName evidence="2">Uncharacterized protein</fullName>
    </submittedName>
</protein>
<proteinExistence type="predicted"/>
<organism evidence="2 3">
    <name type="scientific">Kitasatospora viridis</name>
    <dbReference type="NCBI Taxonomy" id="281105"/>
    <lineage>
        <taxon>Bacteria</taxon>
        <taxon>Bacillati</taxon>
        <taxon>Actinomycetota</taxon>
        <taxon>Actinomycetes</taxon>
        <taxon>Kitasatosporales</taxon>
        <taxon>Streptomycetaceae</taxon>
        <taxon>Kitasatospora</taxon>
    </lineage>
</organism>
<name>A0A561ULJ9_9ACTN</name>
<keyword evidence="3" id="KW-1185">Reference proteome</keyword>
<dbReference type="Proteomes" id="UP000317940">
    <property type="component" value="Unassembled WGS sequence"/>
</dbReference>
<comment type="caution">
    <text evidence="2">The sequence shown here is derived from an EMBL/GenBank/DDBJ whole genome shotgun (WGS) entry which is preliminary data.</text>
</comment>
<dbReference type="OrthoDB" id="3569687at2"/>
<evidence type="ECO:0000313" key="3">
    <source>
        <dbReference type="Proteomes" id="UP000317940"/>
    </source>
</evidence>
<evidence type="ECO:0000256" key="1">
    <source>
        <dbReference type="SAM" id="Coils"/>
    </source>
</evidence>
<gene>
    <name evidence="2" type="ORF">FHX73_114102</name>
</gene>
<feature type="coiled-coil region" evidence="1">
    <location>
        <begin position="133"/>
        <end position="160"/>
    </location>
</feature>
<sequence length="450" mass="48358">MRAGSRHGYGARLAAELVLAPLAVAGVLAAVAGSVTGGAGRGSWWRRGGQADRAEALAARDAAQQAFYDLDSAQREVELAVETVRAAEEAAAVRQALAEFQDLTGRINQVNLAYFAALDAVDLEAAELPPGAAAEARRRLDQAHRELTSQQAELTSYLARLQPLVQHAEGRLVRVAPAVERARRALLAATAALDATRAAGLTAQEPAARLAALGPELTKLNEGAARHGVDQTLRRAEQVERQAGEIAAEAARLPERAGEVDRRLASLRTRVQALRTRTANVEPALSELRRGFTAECWQDLQRVPQQLAEAARTAEARLDEAARARAEQRWADATATLGAVRALLETADGSAQAVADRLRRLTEVARDPSAELERARFAVRDAQRLAMAGRSTPDPRHADPLDAAVLRLDRAQAALGSAGRHPDYWHYLGELDAARRSAAEVVEMIRAQAR</sequence>
<reference evidence="2 3" key="1">
    <citation type="submission" date="2019-06" db="EMBL/GenBank/DDBJ databases">
        <title>Sequencing the genomes of 1000 actinobacteria strains.</title>
        <authorList>
            <person name="Klenk H.-P."/>
        </authorList>
    </citation>
    <scope>NUCLEOTIDE SEQUENCE [LARGE SCALE GENOMIC DNA]</scope>
    <source>
        <strain evidence="2 3">DSM 44826</strain>
    </source>
</reference>
<evidence type="ECO:0000313" key="2">
    <source>
        <dbReference type="EMBL" id="TWG00230.1"/>
    </source>
</evidence>
<accession>A0A561ULJ9</accession>
<dbReference type="RefSeq" id="WP_145906357.1">
    <property type="nucleotide sequence ID" value="NZ_BAAAMZ010000016.1"/>
</dbReference>
<dbReference type="AlphaFoldDB" id="A0A561ULJ9"/>
<keyword evidence="1" id="KW-0175">Coiled coil</keyword>